<feature type="disulfide bond" evidence="32">
    <location>
        <begin position="243"/>
        <end position="311"/>
    </location>
</feature>
<sequence>MGCNRSCGLLTVAIIGAVLAILGGILIPVGNHFVEKTIKKESVIENGTTAYKSWIVPGSPVYRQFWFFDVQNPGDVMANGSAPILLQKGPYTYKMRYKPKENITELEDGTVSYLQPNIIIFQPDMSVGSENDTITTVNLAVVAAPALFTSGLVQALMDIWMKSSKSYFLQTRTVKEILWGYEDPFLKKIPMVKVNTVVGVFYPYNETYDGPYRIYSGKDDISKKGIILTYNNSRTLTYWKSYCGMVNGTDGSSFPPFVSKDQILRFFSSDICRSVYGTFDNEQTVKDILLYRFIIPPSAFASPLTNPDNICYCTDKEISENCTISGIMDISSCKQGKPVYITLPHFLYGSKQLFKNIEGMKPNVEEHKIFLEVEPITGFVMHFAKRLQINLYVRPNSKITPLKKVNDSFVFPVLWLNETAIIGDEEAELFRSKVTSKIELLRLIQILLIAIGSVMFLGFLIAFCICRRKSSK</sequence>
<dbReference type="GO" id="GO:0044539">
    <property type="term" value="P:long-chain fatty acid import into cell"/>
    <property type="evidence" value="ECO:0007669"/>
    <property type="project" value="TreeGrafter"/>
</dbReference>
<dbReference type="PRINTS" id="PR01610">
    <property type="entry name" value="CD36ANTIGEN"/>
</dbReference>
<feature type="disulfide bond" evidence="32">
    <location>
        <begin position="272"/>
        <end position="333"/>
    </location>
</feature>
<comment type="catalytic activity">
    <reaction evidence="1">
        <text>(9Z,12Z)-octadecadienoate(out) = (9Z,12Z)-octadecadienoate(in)</text>
        <dbReference type="Rhea" id="RHEA:45264"/>
        <dbReference type="ChEBI" id="CHEBI:30245"/>
    </reaction>
    <physiologicalReaction direction="left-to-right" evidence="1">
        <dbReference type="Rhea" id="RHEA:45265"/>
    </physiologicalReaction>
</comment>
<comment type="subcellular location">
    <subcellularLocation>
        <location evidence="6">Apical cell membrane</location>
    </subcellularLocation>
    <subcellularLocation>
        <location evidence="9">Cell membrane</location>
        <topology evidence="9">Multi-pass membrane protein</topology>
    </subcellularLocation>
    <subcellularLocation>
        <location evidence="8">Golgi apparatus</location>
    </subcellularLocation>
    <subcellularLocation>
        <location evidence="7">Membrane raft</location>
    </subcellularLocation>
</comment>
<comment type="catalytic activity">
    <reaction evidence="2">
        <text>(9Z)-octadecenoate(out) = (9Z)-octadecenoate(in)</text>
        <dbReference type="Rhea" id="RHEA:33655"/>
        <dbReference type="ChEBI" id="CHEBI:30823"/>
    </reaction>
    <physiologicalReaction direction="left-to-right" evidence="2">
        <dbReference type="Rhea" id="RHEA:33656"/>
    </physiologicalReaction>
</comment>
<keyword evidence="17" id="KW-0130">Cell adhesion</keyword>
<keyword evidence="20" id="KW-0445">Lipid transport</keyword>
<evidence type="ECO:0000256" key="16">
    <source>
        <dbReference type="ARBA" id="ARBA00022843"/>
    </source>
</evidence>
<evidence type="ECO:0000256" key="29">
    <source>
        <dbReference type="ARBA" id="ARBA00031821"/>
    </source>
</evidence>
<name>A0A9F3QS90_PYTBI</name>
<dbReference type="PANTHER" id="PTHR11923:SF12">
    <property type="entry name" value="PLATELET GLYCOPROTEIN 4"/>
    <property type="match status" value="1"/>
</dbReference>
<dbReference type="CTD" id="948"/>
<evidence type="ECO:0000256" key="21">
    <source>
        <dbReference type="ARBA" id="ARBA00023136"/>
    </source>
</evidence>
<dbReference type="GO" id="GO:0034383">
    <property type="term" value="P:low-density lipoprotein particle clearance"/>
    <property type="evidence" value="ECO:0007669"/>
    <property type="project" value="TreeGrafter"/>
</dbReference>
<feature type="transmembrane region" description="Helical" evidence="33">
    <location>
        <begin position="443"/>
        <end position="466"/>
    </location>
</feature>
<dbReference type="InterPro" id="IPR002159">
    <property type="entry name" value="CD36_fam"/>
</dbReference>
<keyword evidence="34" id="KW-1185">Reference proteome</keyword>
<evidence type="ECO:0000256" key="24">
    <source>
        <dbReference type="ARBA" id="ARBA00023170"/>
    </source>
</evidence>
<dbReference type="PANTHER" id="PTHR11923">
    <property type="entry name" value="SCAVENGER RECEPTOR CLASS B TYPE-1 SR-B1"/>
    <property type="match status" value="1"/>
</dbReference>
<keyword evidence="22" id="KW-0564">Palmitate</keyword>
<keyword evidence="13" id="KW-1003">Cell membrane</keyword>
<keyword evidence="26" id="KW-0449">Lipoprotein</keyword>
<feature type="disulfide bond" evidence="32">
    <location>
        <begin position="313"/>
        <end position="322"/>
    </location>
</feature>
<evidence type="ECO:0000313" key="34">
    <source>
        <dbReference type="Proteomes" id="UP000695026"/>
    </source>
</evidence>
<keyword evidence="14" id="KW-1017">Isopeptide bond</keyword>
<evidence type="ECO:0000256" key="7">
    <source>
        <dbReference type="ARBA" id="ARBA00004285"/>
    </source>
</evidence>
<evidence type="ECO:0000256" key="30">
    <source>
        <dbReference type="ARBA" id="ARBA00032188"/>
    </source>
</evidence>
<dbReference type="GeneID" id="103054496"/>
<dbReference type="PRINTS" id="PR01609">
    <property type="entry name" value="CD36FAMILY"/>
</dbReference>
<dbReference type="GO" id="GO:0019915">
    <property type="term" value="P:lipid storage"/>
    <property type="evidence" value="ECO:0007669"/>
    <property type="project" value="TreeGrafter"/>
</dbReference>
<accession>A0A9F3QS90</accession>
<dbReference type="InterPro" id="IPR005428">
    <property type="entry name" value="CD36/SCARB1/SNMP1"/>
</dbReference>
<evidence type="ECO:0000256" key="5">
    <source>
        <dbReference type="ARBA" id="ARBA00001892"/>
    </source>
</evidence>
<comment type="similarity">
    <text evidence="10">Belongs to the CD36 family.</text>
</comment>
<evidence type="ECO:0000256" key="8">
    <source>
        <dbReference type="ARBA" id="ARBA00004555"/>
    </source>
</evidence>
<dbReference type="GO" id="GO:0150094">
    <property type="term" value="P:amyloid-beta clearance by cellular catabolic process"/>
    <property type="evidence" value="ECO:0007669"/>
    <property type="project" value="TreeGrafter"/>
</dbReference>
<evidence type="ECO:0000256" key="12">
    <source>
        <dbReference type="ARBA" id="ARBA00022448"/>
    </source>
</evidence>
<gene>
    <name evidence="35" type="primary">CD36</name>
</gene>
<evidence type="ECO:0000256" key="27">
    <source>
        <dbReference type="ARBA" id="ARBA00023949"/>
    </source>
</evidence>
<evidence type="ECO:0000256" key="20">
    <source>
        <dbReference type="ARBA" id="ARBA00023055"/>
    </source>
</evidence>
<dbReference type="GO" id="GO:0005901">
    <property type="term" value="C:caveola"/>
    <property type="evidence" value="ECO:0007669"/>
    <property type="project" value="TreeGrafter"/>
</dbReference>
<dbReference type="AlphaFoldDB" id="A0A9F3QS90"/>
<dbReference type="GO" id="GO:0005044">
    <property type="term" value="F:scavenger receptor activity"/>
    <property type="evidence" value="ECO:0007669"/>
    <property type="project" value="TreeGrafter"/>
</dbReference>
<keyword evidence="16" id="KW-0832">Ubl conjugation</keyword>
<evidence type="ECO:0000256" key="31">
    <source>
        <dbReference type="ARBA" id="ARBA00032780"/>
    </source>
</evidence>
<comment type="catalytic activity">
    <reaction evidence="5">
        <text>butanoate(out) = butanoate(in)</text>
        <dbReference type="Rhea" id="RHEA:45248"/>
        <dbReference type="ChEBI" id="CHEBI:17968"/>
    </reaction>
    <physiologicalReaction direction="left-to-right" evidence="5">
        <dbReference type="Rhea" id="RHEA:45249"/>
    </physiologicalReaction>
</comment>
<reference evidence="35" key="1">
    <citation type="submission" date="2025-08" db="UniProtKB">
        <authorList>
            <consortium name="RefSeq"/>
        </authorList>
    </citation>
    <scope>IDENTIFICATION</scope>
    <source>
        <tissue evidence="35">Liver</tissue>
    </source>
</reference>
<feature type="transmembrane region" description="Helical" evidence="33">
    <location>
        <begin position="7"/>
        <end position="29"/>
    </location>
</feature>
<keyword evidence="15 33" id="KW-0812">Transmembrane</keyword>
<evidence type="ECO:0000313" key="35">
    <source>
        <dbReference type="RefSeq" id="XP_015743921.1"/>
    </source>
</evidence>
<dbReference type="GO" id="GO:0005041">
    <property type="term" value="F:low-density lipoprotein particle receptor activity"/>
    <property type="evidence" value="ECO:0007669"/>
    <property type="project" value="TreeGrafter"/>
</dbReference>
<dbReference type="Pfam" id="PF01130">
    <property type="entry name" value="CD36"/>
    <property type="match status" value="1"/>
</dbReference>
<evidence type="ECO:0000256" key="6">
    <source>
        <dbReference type="ARBA" id="ARBA00004221"/>
    </source>
</evidence>
<comment type="catalytic activity">
    <reaction evidence="27">
        <text>tetracosanoate(out) = tetracosanoate(in)</text>
        <dbReference type="Rhea" id="RHEA:45260"/>
        <dbReference type="ChEBI" id="CHEBI:31014"/>
    </reaction>
    <physiologicalReaction direction="left-to-right" evidence="27">
        <dbReference type="Rhea" id="RHEA:45261"/>
    </physiologicalReaction>
</comment>
<evidence type="ECO:0000256" key="18">
    <source>
        <dbReference type="ARBA" id="ARBA00022989"/>
    </source>
</evidence>
<evidence type="ECO:0000256" key="10">
    <source>
        <dbReference type="ARBA" id="ARBA00010532"/>
    </source>
</evidence>
<evidence type="ECO:0000256" key="13">
    <source>
        <dbReference type="ARBA" id="ARBA00022475"/>
    </source>
</evidence>
<proteinExistence type="inferred from homology"/>
<evidence type="ECO:0000256" key="25">
    <source>
        <dbReference type="ARBA" id="ARBA00023180"/>
    </source>
</evidence>
<keyword evidence="12" id="KW-0813">Transport</keyword>
<evidence type="ECO:0000256" key="1">
    <source>
        <dbReference type="ARBA" id="ARBA00000542"/>
    </source>
</evidence>
<evidence type="ECO:0000256" key="3">
    <source>
        <dbReference type="ARBA" id="ARBA00000934"/>
    </source>
</evidence>
<evidence type="ECO:0000256" key="23">
    <source>
        <dbReference type="ARBA" id="ARBA00023157"/>
    </source>
</evidence>
<keyword evidence="25" id="KW-0325">Glycoprotein</keyword>
<evidence type="ECO:0000256" key="14">
    <source>
        <dbReference type="ARBA" id="ARBA00022499"/>
    </source>
</evidence>
<keyword evidence="24" id="KW-0675">Receptor</keyword>
<dbReference type="GO" id="GO:0016324">
    <property type="term" value="C:apical plasma membrane"/>
    <property type="evidence" value="ECO:0007669"/>
    <property type="project" value="UniProtKB-SubCell"/>
</dbReference>
<comment type="catalytic activity">
    <reaction evidence="3">
        <text>hexadecanoate(out) = hexadecanoate(in)</text>
        <dbReference type="Rhea" id="RHEA:45256"/>
        <dbReference type="ChEBI" id="CHEBI:7896"/>
    </reaction>
    <physiologicalReaction direction="left-to-right" evidence="3">
        <dbReference type="Rhea" id="RHEA:45257"/>
    </physiologicalReaction>
</comment>
<keyword evidence="19" id="KW-0333">Golgi apparatus</keyword>
<keyword evidence="21 33" id="KW-0472">Membrane</keyword>
<evidence type="ECO:0000256" key="4">
    <source>
        <dbReference type="ARBA" id="ARBA00000996"/>
    </source>
</evidence>
<dbReference type="GO" id="GO:0007155">
    <property type="term" value="P:cell adhesion"/>
    <property type="evidence" value="ECO:0007669"/>
    <property type="project" value="UniProtKB-KW"/>
</dbReference>
<dbReference type="GO" id="GO:0005794">
    <property type="term" value="C:Golgi apparatus"/>
    <property type="evidence" value="ECO:0007669"/>
    <property type="project" value="UniProtKB-SubCell"/>
</dbReference>
<keyword evidence="23 32" id="KW-1015">Disulfide bond</keyword>
<dbReference type="GO" id="GO:0030169">
    <property type="term" value="F:low-density lipoprotein particle binding"/>
    <property type="evidence" value="ECO:0007669"/>
    <property type="project" value="TreeGrafter"/>
</dbReference>
<dbReference type="Proteomes" id="UP000695026">
    <property type="component" value="Unplaced"/>
</dbReference>
<evidence type="ECO:0000256" key="26">
    <source>
        <dbReference type="ARBA" id="ARBA00023288"/>
    </source>
</evidence>
<dbReference type="GO" id="GO:0009986">
    <property type="term" value="C:cell surface"/>
    <property type="evidence" value="ECO:0007669"/>
    <property type="project" value="TreeGrafter"/>
</dbReference>
<comment type="catalytic activity">
    <reaction evidence="4">
        <text>tetradecanoate(out) = tetradecanoate(in)</text>
        <dbReference type="Rhea" id="RHEA:45252"/>
        <dbReference type="ChEBI" id="CHEBI:30807"/>
    </reaction>
    <physiologicalReaction direction="left-to-right" evidence="4">
        <dbReference type="Rhea" id="RHEA:45253"/>
    </physiologicalReaction>
</comment>
<protein>
    <recommendedName>
        <fullName evidence="11">Platelet glycoprotein 4</fullName>
    </recommendedName>
    <alternativeName>
        <fullName evidence="31">Glycoprotein IIIb</fullName>
    </alternativeName>
    <alternativeName>
        <fullName evidence="29">PAS IV</fullName>
    </alternativeName>
    <alternativeName>
        <fullName evidence="30">PAS-4</fullName>
    </alternativeName>
    <alternativeName>
        <fullName evidence="28">Platelet glycoprotein IV</fullName>
    </alternativeName>
</protein>
<dbReference type="GO" id="GO:0042953">
    <property type="term" value="P:lipoprotein transport"/>
    <property type="evidence" value="ECO:0007669"/>
    <property type="project" value="TreeGrafter"/>
</dbReference>
<evidence type="ECO:0000256" key="17">
    <source>
        <dbReference type="ARBA" id="ARBA00022889"/>
    </source>
</evidence>
<dbReference type="OMA" id="AFQNWLV"/>
<evidence type="ECO:0000256" key="9">
    <source>
        <dbReference type="ARBA" id="ARBA00004651"/>
    </source>
</evidence>
<evidence type="ECO:0000256" key="15">
    <source>
        <dbReference type="ARBA" id="ARBA00022692"/>
    </source>
</evidence>
<dbReference type="GO" id="GO:0006898">
    <property type="term" value="P:receptor-mediated endocytosis"/>
    <property type="evidence" value="ECO:0007669"/>
    <property type="project" value="TreeGrafter"/>
</dbReference>
<evidence type="ECO:0000256" key="32">
    <source>
        <dbReference type="PIRSR" id="PIRSR605428-52"/>
    </source>
</evidence>
<keyword evidence="18 33" id="KW-1133">Transmembrane helix</keyword>
<evidence type="ECO:0000256" key="11">
    <source>
        <dbReference type="ARBA" id="ARBA00020772"/>
    </source>
</evidence>
<evidence type="ECO:0000256" key="2">
    <source>
        <dbReference type="ARBA" id="ARBA00000626"/>
    </source>
</evidence>
<evidence type="ECO:0000256" key="28">
    <source>
        <dbReference type="ARBA" id="ARBA00029966"/>
    </source>
</evidence>
<evidence type="ECO:0000256" key="33">
    <source>
        <dbReference type="SAM" id="Phobius"/>
    </source>
</evidence>
<dbReference type="RefSeq" id="XP_015743921.1">
    <property type="nucleotide sequence ID" value="XM_015888435.2"/>
</dbReference>
<dbReference type="OrthoDB" id="195015at2759"/>
<evidence type="ECO:0000256" key="19">
    <source>
        <dbReference type="ARBA" id="ARBA00023034"/>
    </source>
</evidence>
<evidence type="ECO:0000256" key="22">
    <source>
        <dbReference type="ARBA" id="ARBA00023139"/>
    </source>
</evidence>
<organism evidence="34 35">
    <name type="scientific">Python bivittatus</name>
    <name type="common">Burmese python</name>
    <name type="synonym">Python molurus bivittatus</name>
    <dbReference type="NCBI Taxonomy" id="176946"/>
    <lineage>
        <taxon>Eukaryota</taxon>
        <taxon>Metazoa</taxon>
        <taxon>Chordata</taxon>
        <taxon>Craniata</taxon>
        <taxon>Vertebrata</taxon>
        <taxon>Euteleostomi</taxon>
        <taxon>Lepidosauria</taxon>
        <taxon>Squamata</taxon>
        <taxon>Bifurcata</taxon>
        <taxon>Unidentata</taxon>
        <taxon>Episquamata</taxon>
        <taxon>Toxicofera</taxon>
        <taxon>Serpentes</taxon>
        <taxon>Henophidia</taxon>
        <taxon>Pythonidae</taxon>
        <taxon>Python</taxon>
    </lineage>
</organism>